<dbReference type="InterPro" id="IPR045361">
    <property type="entry name" value="CIS_tube_prot_N"/>
</dbReference>
<dbReference type="Pfam" id="PF19266">
    <property type="entry name" value="CIS_tube"/>
    <property type="match status" value="1"/>
</dbReference>
<dbReference type="RefSeq" id="WP_321545991.1">
    <property type="nucleotide sequence ID" value="NZ_JAXIVS010000004.1"/>
</dbReference>
<proteinExistence type="predicted"/>
<keyword evidence="3" id="KW-1185">Reference proteome</keyword>
<gene>
    <name evidence="2" type="ORF">SYV04_12705</name>
</gene>
<evidence type="ECO:0000259" key="1">
    <source>
        <dbReference type="Pfam" id="PF19266"/>
    </source>
</evidence>
<evidence type="ECO:0000313" key="2">
    <source>
        <dbReference type="EMBL" id="MDY7227263.1"/>
    </source>
</evidence>
<protein>
    <recommendedName>
        <fullName evidence="1">Contractile injection system tube protein N-terminal domain-containing protein</fullName>
    </recommendedName>
</protein>
<sequence>MERVAFLLEPSGERIGALLNPETLVIRRTAGLRPRRSLGGAVTGGGPMDDALLFTGGGSTELLLELLFDVSLLGSSIQTEDVRDLTQPLWRLAENSVEERGFGRPPRVRVVWGKRINEPGVVASIAERLEHFTTSGAPRRSWLRMRLLRVDEASSEAKPPPLPAGLTAEQVTERLPPESFEAHEVLGAGGSPGQPPVAGQRLDELAHQYYGDPALWRLVASLNGIADPMQVPAGTVLRLPSASALRRGS</sequence>
<evidence type="ECO:0000313" key="3">
    <source>
        <dbReference type="Proteomes" id="UP001291309"/>
    </source>
</evidence>
<accession>A0ABU5H391</accession>
<dbReference type="Proteomes" id="UP001291309">
    <property type="component" value="Unassembled WGS sequence"/>
</dbReference>
<name>A0ABU5H391_9BACT</name>
<dbReference type="EMBL" id="JAXIVS010000004">
    <property type="protein sequence ID" value="MDY7227263.1"/>
    <property type="molecule type" value="Genomic_DNA"/>
</dbReference>
<organism evidence="2 3">
    <name type="scientific">Hyalangium rubrum</name>
    <dbReference type="NCBI Taxonomy" id="3103134"/>
    <lineage>
        <taxon>Bacteria</taxon>
        <taxon>Pseudomonadati</taxon>
        <taxon>Myxococcota</taxon>
        <taxon>Myxococcia</taxon>
        <taxon>Myxococcales</taxon>
        <taxon>Cystobacterineae</taxon>
        <taxon>Archangiaceae</taxon>
        <taxon>Hyalangium</taxon>
    </lineage>
</organism>
<reference evidence="2 3" key="1">
    <citation type="submission" date="2023-12" db="EMBL/GenBank/DDBJ databases">
        <title>the genome sequence of Hyalangium sp. s54d21.</title>
        <authorList>
            <person name="Zhang X."/>
        </authorList>
    </citation>
    <scope>NUCLEOTIDE SEQUENCE [LARGE SCALE GENOMIC DNA]</scope>
    <source>
        <strain evidence="3">s54d21</strain>
    </source>
</reference>
<feature type="domain" description="Contractile injection system tube protein N-terminal" evidence="1">
    <location>
        <begin position="11"/>
        <end position="156"/>
    </location>
</feature>
<comment type="caution">
    <text evidence="2">The sequence shown here is derived from an EMBL/GenBank/DDBJ whole genome shotgun (WGS) entry which is preliminary data.</text>
</comment>